<dbReference type="EMBL" id="NKCI01000037">
    <property type="protein sequence ID" value="RSL63717.1"/>
    <property type="molecule type" value="Genomic_DNA"/>
</dbReference>
<evidence type="ECO:0000313" key="2">
    <source>
        <dbReference type="EMBL" id="RSL63717.1"/>
    </source>
</evidence>
<protein>
    <submittedName>
        <fullName evidence="2">Uncharacterized protein</fullName>
    </submittedName>
</protein>
<evidence type="ECO:0000256" key="1">
    <source>
        <dbReference type="SAM" id="MobiDB-lite"/>
    </source>
</evidence>
<dbReference type="AlphaFoldDB" id="A0A428QEH5"/>
<feature type="region of interest" description="Disordered" evidence="1">
    <location>
        <begin position="131"/>
        <end position="193"/>
    </location>
</feature>
<organism evidence="2 3">
    <name type="scientific">Fusarium duplospermum</name>
    <dbReference type="NCBI Taxonomy" id="1325734"/>
    <lineage>
        <taxon>Eukaryota</taxon>
        <taxon>Fungi</taxon>
        <taxon>Dikarya</taxon>
        <taxon>Ascomycota</taxon>
        <taxon>Pezizomycotina</taxon>
        <taxon>Sordariomycetes</taxon>
        <taxon>Hypocreomycetidae</taxon>
        <taxon>Hypocreales</taxon>
        <taxon>Nectriaceae</taxon>
        <taxon>Fusarium</taxon>
        <taxon>Fusarium solani species complex</taxon>
    </lineage>
</organism>
<comment type="caution">
    <text evidence="2">The sequence shown here is derived from an EMBL/GenBank/DDBJ whole genome shotgun (WGS) entry which is preliminary data.</text>
</comment>
<gene>
    <name evidence="2" type="ORF">CEP54_005033</name>
</gene>
<proteinExistence type="predicted"/>
<keyword evidence="3" id="KW-1185">Reference proteome</keyword>
<evidence type="ECO:0000313" key="3">
    <source>
        <dbReference type="Proteomes" id="UP000288168"/>
    </source>
</evidence>
<feature type="region of interest" description="Disordered" evidence="1">
    <location>
        <begin position="1"/>
        <end position="69"/>
    </location>
</feature>
<dbReference type="OrthoDB" id="5103847at2759"/>
<name>A0A428QEH5_9HYPO</name>
<dbReference type="Proteomes" id="UP000288168">
    <property type="component" value="Unassembled WGS sequence"/>
</dbReference>
<feature type="compositionally biased region" description="Low complexity" evidence="1">
    <location>
        <begin position="159"/>
        <end position="174"/>
    </location>
</feature>
<feature type="compositionally biased region" description="Polar residues" evidence="1">
    <location>
        <begin position="1"/>
        <end position="10"/>
    </location>
</feature>
<feature type="compositionally biased region" description="Basic and acidic residues" evidence="1">
    <location>
        <begin position="180"/>
        <end position="193"/>
    </location>
</feature>
<feature type="region of interest" description="Disordered" evidence="1">
    <location>
        <begin position="86"/>
        <end position="118"/>
    </location>
</feature>
<accession>A0A428QEH5</accession>
<reference evidence="2 3" key="1">
    <citation type="submission" date="2017-06" db="EMBL/GenBank/DDBJ databases">
        <title>Comparative genomic analysis of Ambrosia Fusariam Clade fungi.</title>
        <authorList>
            <person name="Stajich J.E."/>
            <person name="Carrillo J."/>
            <person name="Kijimoto T."/>
            <person name="Eskalen A."/>
            <person name="O'Donnell K."/>
            <person name="Kasson M."/>
        </authorList>
    </citation>
    <scope>NUCLEOTIDE SEQUENCE [LARGE SCALE GENOMIC DNA]</scope>
    <source>
        <strain evidence="2 3">NRRL62584</strain>
    </source>
</reference>
<sequence length="193" mass="21792">MDSNQGNTAEFNGESPIAKGQDSRREAARCEQWDEPMSIWLEPKSPEHSNGAGRVRKRGEYEEEEEAEKARLTWALKNWSTRDIPIPSIEIPDEELEMPEEPGESEEPAPKRQKSTSGDKFEILWHYLENNTPDMRSPTLFPAISPISDLDDSPHDVGTDASLDSSSLTETTVTTDDEEIAYRGEDSEPDLKR</sequence>
<feature type="compositionally biased region" description="Basic and acidic residues" evidence="1">
    <location>
        <begin position="21"/>
        <end position="32"/>
    </location>
</feature>
<feature type="compositionally biased region" description="Acidic residues" evidence="1">
    <location>
        <begin position="91"/>
        <end position="107"/>
    </location>
</feature>